<reference evidence="3" key="1">
    <citation type="submission" date="2017-05" db="EMBL/GenBank/DDBJ databases">
        <authorList>
            <person name="Imhoff J.F."/>
            <person name="Rahn T."/>
            <person name="Kuenzel S."/>
            <person name="Neulinger S.C."/>
        </authorList>
    </citation>
    <scope>NUCLEOTIDE SEQUENCE</scope>
    <source>
        <strain evidence="3">DSM 4395</strain>
    </source>
</reference>
<organism evidence="3 4">
    <name type="scientific">Halochromatium salexigens</name>
    <name type="common">Chromatium salexigens</name>
    <dbReference type="NCBI Taxonomy" id="49447"/>
    <lineage>
        <taxon>Bacteria</taxon>
        <taxon>Pseudomonadati</taxon>
        <taxon>Pseudomonadota</taxon>
        <taxon>Gammaproteobacteria</taxon>
        <taxon>Chromatiales</taxon>
        <taxon>Chromatiaceae</taxon>
        <taxon>Halochromatium</taxon>
    </lineage>
</organism>
<dbReference type="Gene3D" id="3.40.50.300">
    <property type="entry name" value="P-loop containing nucleotide triphosphate hydrolases"/>
    <property type="match status" value="1"/>
</dbReference>
<dbReference type="InterPro" id="IPR027417">
    <property type="entry name" value="P-loop_NTPase"/>
</dbReference>
<dbReference type="GO" id="GO:0005525">
    <property type="term" value="F:GTP binding"/>
    <property type="evidence" value="ECO:0007669"/>
    <property type="project" value="InterPro"/>
</dbReference>
<gene>
    <name evidence="3" type="ORF">CCR82_16115</name>
</gene>
<dbReference type="InterPro" id="IPR006073">
    <property type="entry name" value="GTP-bd"/>
</dbReference>
<feature type="transmembrane region" description="Helical" evidence="1">
    <location>
        <begin position="21"/>
        <end position="44"/>
    </location>
</feature>
<dbReference type="CDD" id="cd00882">
    <property type="entry name" value="Ras_like_GTPase"/>
    <property type="match status" value="1"/>
</dbReference>
<feature type="domain" description="G" evidence="2">
    <location>
        <begin position="295"/>
        <end position="378"/>
    </location>
</feature>
<accession>A0AAJ0UK69</accession>
<keyword evidence="1" id="KW-1133">Transmembrane helix</keyword>
<keyword evidence="1" id="KW-0472">Membrane</keyword>
<reference evidence="3" key="2">
    <citation type="journal article" date="2020" name="Microorganisms">
        <title>Osmotic Adaptation and Compatible Solute Biosynthesis of Phototrophic Bacteria as Revealed from Genome Analyses.</title>
        <authorList>
            <person name="Imhoff J.F."/>
            <person name="Rahn T."/>
            <person name="Kunzel S."/>
            <person name="Keller A."/>
            <person name="Neulinger S.C."/>
        </authorList>
    </citation>
    <scope>NUCLEOTIDE SEQUENCE</scope>
    <source>
        <strain evidence="3">DSM 4395</strain>
    </source>
</reference>
<comment type="caution">
    <text evidence="3">The sequence shown here is derived from an EMBL/GenBank/DDBJ whole genome shotgun (WGS) entry which is preliminary data.</text>
</comment>
<protein>
    <recommendedName>
        <fullName evidence="2">G domain-containing protein</fullName>
    </recommendedName>
</protein>
<feature type="transmembrane region" description="Helical" evidence="1">
    <location>
        <begin position="50"/>
        <end position="67"/>
    </location>
</feature>
<dbReference type="Pfam" id="PF01926">
    <property type="entry name" value="MMR_HSR1"/>
    <property type="match status" value="1"/>
</dbReference>
<dbReference type="AlphaFoldDB" id="A0AAJ0UK69"/>
<evidence type="ECO:0000313" key="4">
    <source>
        <dbReference type="Proteomes" id="UP001296967"/>
    </source>
</evidence>
<dbReference type="SUPFAM" id="SSF52540">
    <property type="entry name" value="P-loop containing nucleoside triphosphate hydrolases"/>
    <property type="match status" value="1"/>
</dbReference>
<dbReference type="Proteomes" id="UP001296967">
    <property type="component" value="Unassembled WGS sequence"/>
</dbReference>
<name>A0AAJ0UK69_HALSE</name>
<sequence length="522" mass="56911">MKKPLNGLKQTAHSLRPYWRELLVIVLVPAPFVLVLPLGLAFLWQQGWFWYWPISLVALTLIPLVLVRHGWGGRAREVRAHEIRVAPGDPHAAPGEQQARAALEQIVAGATAEDLQTAERIRDLLLRTVNAVAIAYTPEGEPVGDPANEQLASGLSKAALRFTLAEVLLMNEELARALRETLTRNFPVMRHIKVDLMLDVYQTSTSTMPPLLGLARALRWVNPLSAVLYEVRGLAVSKAVDVLGAAAKARVAAILAREVGEVFIRLYAGHYRRRADELLATTPPAKSPQASAPLTIVLAGQRNVGKSSLLNALLGVAQVPIGVTRPSEAFAHYQLEQPRIGDLVLVDSPGLEQTPRESWLKQVRESDLILWVTAANRADRAADQRGLAALRALTASDPRLSAIPLVLVATQADRLDPPLEWSPPYEPSAGERPKEVSMRAALEAAAQALSIPTARSVLVAVPPDEPPWNLDGLWTTIAAVLPAARHKQLERGLSEEGWFKRVVDGVRTVPGALRQVGALMKR</sequence>
<dbReference type="RefSeq" id="WP_201246855.1">
    <property type="nucleotide sequence ID" value="NZ_NHSF01000074.1"/>
</dbReference>
<evidence type="ECO:0000259" key="2">
    <source>
        <dbReference type="Pfam" id="PF01926"/>
    </source>
</evidence>
<evidence type="ECO:0000256" key="1">
    <source>
        <dbReference type="SAM" id="Phobius"/>
    </source>
</evidence>
<proteinExistence type="predicted"/>
<keyword evidence="4" id="KW-1185">Reference proteome</keyword>
<dbReference type="EMBL" id="NHSF01000074">
    <property type="protein sequence ID" value="MBK5932015.1"/>
    <property type="molecule type" value="Genomic_DNA"/>
</dbReference>
<keyword evidence="1" id="KW-0812">Transmembrane</keyword>
<evidence type="ECO:0000313" key="3">
    <source>
        <dbReference type="EMBL" id="MBK5932015.1"/>
    </source>
</evidence>